<dbReference type="KEGG" id="kcr:Kcr_0837"/>
<gene>
    <name evidence="1" type="ordered locus">Kcr_0837</name>
</gene>
<accession>B1L555</accession>
<protein>
    <submittedName>
        <fullName evidence="1">Uncharacterized protein</fullName>
    </submittedName>
</protein>
<sequence length="91" mass="10470">MRRLKVICRIDMVCRGAERVDEYRAEGYLLSDPPEVIAVIVERDNERGTTPYIWLGTFKSSDEAMNSLKDMLYNLGRREDRGFGCHEAVKG</sequence>
<dbReference type="AlphaFoldDB" id="B1L555"/>
<evidence type="ECO:0000313" key="1">
    <source>
        <dbReference type="EMBL" id="ACB07584.1"/>
    </source>
</evidence>
<dbReference type="GeneID" id="6094115"/>
<dbReference type="RefSeq" id="WP_012309481.1">
    <property type="nucleotide sequence ID" value="NC_010482.1"/>
</dbReference>
<reference evidence="1 2" key="1">
    <citation type="journal article" date="2008" name="Proc. Natl. Acad. Sci. U.S.A.">
        <title>A korarchaeal genome reveals new insights into the evolution of the Archaea.</title>
        <authorList>
            <person name="Elkins J.G."/>
            <person name="Podar M."/>
            <person name="Graham D.E."/>
            <person name="Makarova K.S."/>
            <person name="Wolf Y."/>
            <person name="Randau L."/>
            <person name="Hedlund B.P."/>
            <person name="Brochier-Armanet C."/>
            <person name="Kunin V."/>
            <person name="Anderson I."/>
            <person name="Lapidus A."/>
            <person name="Goltsman E."/>
            <person name="Barry K."/>
            <person name="Koonin E.V."/>
            <person name="Hugenholtz P."/>
            <person name="Kyrpides N."/>
            <person name="Wanner G."/>
            <person name="Richardson P."/>
            <person name="Keller M."/>
            <person name="Stetter K.O."/>
        </authorList>
    </citation>
    <scope>NUCLEOTIDE SEQUENCE [LARGE SCALE GENOMIC DNA]</scope>
    <source>
        <strain evidence="2">OPF8</strain>
    </source>
</reference>
<dbReference type="EnsemblBacteria" id="ACB07584">
    <property type="protein sequence ID" value="ACB07584"/>
    <property type="gene ID" value="Kcr_0837"/>
</dbReference>
<organism evidence="1 2">
    <name type="scientific">Korarchaeum cryptofilum (strain OPF8)</name>
    <dbReference type="NCBI Taxonomy" id="374847"/>
    <lineage>
        <taxon>Archaea</taxon>
        <taxon>Thermoproteota</taxon>
        <taxon>Candidatus Korarchaeia</taxon>
        <taxon>Candidatus Korarchaeales</taxon>
        <taxon>Candidatus Korarchaeaceae</taxon>
        <taxon>Candidatus Korarchaeum</taxon>
    </lineage>
</organism>
<dbReference type="Proteomes" id="UP000001686">
    <property type="component" value="Chromosome"/>
</dbReference>
<evidence type="ECO:0000313" key="2">
    <source>
        <dbReference type="Proteomes" id="UP000001686"/>
    </source>
</evidence>
<dbReference type="HOGENOM" id="CLU_2419991_0_0_2"/>
<dbReference type="InParanoid" id="B1L555"/>
<dbReference type="EMBL" id="CP000968">
    <property type="protein sequence ID" value="ACB07584.1"/>
    <property type="molecule type" value="Genomic_DNA"/>
</dbReference>
<name>B1L555_KORCO</name>
<proteinExistence type="predicted"/>
<keyword evidence="2" id="KW-1185">Reference proteome</keyword>